<keyword evidence="3" id="KW-1185">Reference proteome</keyword>
<evidence type="ECO:0000313" key="3">
    <source>
        <dbReference type="Proteomes" id="UP001499959"/>
    </source>
</evidence>
<protein>
    <recommendedName>
        <fullName evidence="4">DUF4142 domain-containing protein</fullName>
    </recommendedName>
</protein>
<dbReference type="RefSeq" id="WP_345302029.1">
    <property type="nucleotide sequence ID" value="NZ_BAABJE010000002.1"/>
</dbReference>
<dbReference type="EMBL" id="BAABJE010000002">
    <property type="protein sequence ID" value="GAA4785857.1"/>
    <property type="molecule type" value="Genomic_DNA"/>
</dbReference>
<feature type="chain" id="PRO_5046728317" description="DUF4142 domain-containing protein" evidence="1">
    <location>
        <begin position="20"/>
        <end position="195"/>
    </location>
</feature>
<sequence length="195" mass="21504">MKSILVCLPFLFASFASHAQGATEAADPFDSIYEEARSTLPDVPITDAFFTVAKARSASGNGSFDNIGQLANYLADDYSLHLRMQREIAKPYCKNKGMEIDPFLDALDRVNAGDAQIVEKIYARLGNSYEPVWAMLKESASKNTEGFMQMIARATDTTEDTVCAHLQTHPVESAQRLGYANLRASRSEILRTLSP</sequence>
<name>A0ABP9AVZ4_9GAMM</name>
<feature type="signal peptide" evidence="1">
    <location>
        <begin position="1"/>
        <end position="19"/>
    </location>
</feature>
<reference evidence="3" key="1">
    <citation type="journal article" date="2019" name="Int. J. Syst. Evol. Microbiol.">
        <title>The Global Catalogue of Microorganisms (GCM) 10K type strain sequencing project: providing services to taxonomists for standard genome sequencing and annotation.</title>
        <authorList>
            <consortium name="The Broad Institute Genomics Platform"/>
            <consortium name="The Broad Institute Genome Sequencing Center for Infectious Disease"/>
            <person name="Wu L."/>
            <person name="Ma J."/>
        </authorList>
    </citation>
    <scope>NUCLEOTIDE SEQUENCE [LARGE SCALE GENOMIC DNA]</scope>
    <source>
        <strain evidence="3">JCM 18204</strain>
    </source>
</reference>
<keyword evidence="1" id="KW-0732">Signal</keyword>
<comment type="caution">
    <text evidence="2">The sequence shown here is derived from an EMBL/GenBank/DDBJ whole genome shotgun (WGS) entry which is preliminary data.</text>
</comment>
<organism evidence="2 3">
    <name type="scientific">Lysobacter hankyongensis</name>
    <dbReference type="NCBI Taxonomy" id="1176535"/>
    <lineage>
        <taxon>Bacteria</taxon>
        <taxon>Pseudomonadati</taxon>
        <taxon>Pseudomonadota</taxon>
        <taxon>Gammaproteobacteria</taxon>
        <taxon>Lysobacterales</taxon>
        <taxon>Lysobacteraceae</taxon>
        <taxon>Lysobacter</taxon>
    </lineage>
</organism>
<proteinExistence type="predicted"/>
<evidence type="ECO:0000256" key="1">
    <source>
        <dbReference type="SAM" id="SignalP"/>
    </source>
</evidence>
<evidence type="ECO:0000313" key="2">
    <source>
        <dbReference type="EMBL" id="GAA4785857.1"/>
    </source>
</evidence>
<accession>A0ABP9AVZ4</accession>
<dbReference type="Proteomes" id="UP001499959">
    <property type="component" value="Unassembled WGS sequence"/>
</dbReference>
<evidence type="ECO:0008006" key="4">
    <source>
        <dbReference type="Google" id="ProtNLM"/>
    </source>
</evidence>
<gene>
    <name evidence="2" type="ORF">GCM10023307_08210</name>
</gene>